<dbReference type="RefSeq" id="WP_180917431.1">
    <property type="nucleotide sequence ID" value="NZ_CP059165.1"/>
</dbReference>
<accession>A0A7D6E4F3</accession>
<organism evidence="1 2">
    <name type="scientific">Mycobacterium vicinigordonae</name>
    <dbReference type="NCBI Taxonomy" id="1719132"/>
    <lineage>
        <taxon>Bacteria</taxon>
        <taxon>Bacillati</taxon>
        <taxon>Actinomycetota</taxon>
        <taxon>Actinomycetes</taxon>
        <taxon>Mycobacteriales</taxon>
        <taxon>Mycobacteriaceae</taxon>
        <taxon>Mycobacterium</taxon>
    </lineage>
</organism>
<dbReference type="Proteomes" id="UP000510682">
    <property type="component" value="Chromosome"/>
</dbReference>
<keyword evidence="2" id="KW-1185">Reference proteome</keyword>
<evidence type="ECO:0000313" key="1">
    <source>
        <dbReference type="EMBL" id="QLL08846.1"/>
    </source>
</evidence>
<dbReference type="KEGG" id="mgor:H0P51_08055"/>
<name>A0A7D6E4F3_9MYCO</name>
<proteinExistence type="predicted"/>
<dbReference type="EMBL" id="CP059165">
    <property type="protein sequence ID" value="QLL08846.1"/>
    <property type="molecule type" value="Genomic_DNA"/>
</dbReference>
<reference evidence="2" key="1">
    <citation type="submission" date="2020-07" db="EMBL/GenBank/DDBJ databases">
        <title>Description of Mycobacterium gordonae subsp. intergordonae subsp.nov. and Mycobacterium gordonae subsp. gordonae subsp. nov.</title>
        <authorList>
            <person name="Yu X."/>
        </authorList>
    </citation>
    <scope>NUCLEOTIDE SEQUENCE [LARGE SCALE GENOMIC DNA]</scope>
    <source>
        <strain evidence="2">24</strain>
    </source>
</reference>
<dbReference type="AlphaFoldDB" id="A0A7D6E4F3"/>
<reference evidence="2" key="3">
    <citation type="submission" date="2023-07" db="EMBL/GenBank/DDBJ databases">
        <title>Description of Mycobacterium gordonae subsp. intergordonae subsp.nov. and Mycobacterium gordonae subsp. gordonae subsp. nov.</title>
        <authorList>
            <person name="Huang H."/>
        </authorList>
    </citation>
    <scope>NUCLEOTIDE SEQUENCE [LARGE SCALE GENOMIC DNA]</scope>
    <source>
        <strain evidence="2">24</strain>
    </source>
</reference>
<sequence>MSAPAAKVAKCCRCRKRYRGQGDWNADFIAGLMVGIICPGCQTAAEHLGAAVNEATVDYSGNTEVHLTDDEGLNKIIDGLIGTNRTPPVLREQASRLEKALPNDETARAMVQLM</sequence>
<protein>
    <submittedName>
        <fullName evidence="1">Uncharacterized protein</fullName>
    </submittedName>
</protein>
<gene>
    <name evidence="1" type="ORF">H0P51_08055</name>
</gene>
<evidence type="ECO:0000313" key="2">
    <source>
        <dbReference type="Proteomes" id="UP000510682"/>
    </source>
</evidence>
<reference evidence="1 2" key="2">
    <citation type="submission" date="2020-07" db="EMBL/GenBank/DDBJ databases">
        <authorList>
            <person name="Yu X."/>
        </authorList>
    </citation>
    <scope>NUCLEOTIDE SEQUENCE [LARGE SCALE GENOMIC DNA]</scope>
    <source>
        <strain evidence="2">24</strain>
    </source>
</reference>